<keyword evidence="1" id="KW-0812">Transmembrane</keyword>
<accession>A0ABP3UQT6</accession>
<keyword evidence="1" id="KW-0472">Membrane</keyword>
<organism evidence="2 3">
    <name type="scientific">Clostridium oceanicum</name>
    <dbReference type="NCBI Taxonomy" id="1543"/>
    <lineage>
        <taxon>Bacteria</taxon>
        <taxon>Bacillati</taxon>
        <taxon>Bacillota</taxon>
        <taxon>Clostridia</taxon>
        <taxon>Eubacteriales</taxon>
        <taxon>Clostridiaceae</taxon>
        <taxon>Clostridium</taxon>
    </lineage>
</organism>
<feature type="transmembrane region" description="Helical" evidence="1">
    <location>
        <begin position="110"/>
        <end position="131"/>
    </location>
</feature>
<protein>
    <recommendedName>
        <fullName evidence="4">ABC-2 family transporter protein</fullName>
    </recommendedName>
</protein>
<feature type="transmembrane region" description="Helical" evidence="1">
    <location>
        <begin position="35"/>
        <end position="53"/>
    </location>
</feature>
<comment type="caution">
    <text evidence="2">The sequence shown here is derived from an EMBL/GenBank/DDBJ whole genome shotgun (WGS) entry which is preliminary data.</text>
</comment>
<reference evidence="3" key="1">
    <citation type="journal article" date="2019" name="Int. J. Syst. Evol. Microbiol.">
        <title>The Global Catalogue of Microorganisms (GCM) 10K type strain sequencing project: providing services to taxonomists for standard genome sequencing and annotation.</title>
        <authorList>
            <consortium name="The Broad Institute Genomics Platform"/>
            <consortium name="The Broad Institute Genome Sequencing Center for Infectious Disease"/>
            <person name="Wu L."/>
            <person name="Ma J."/>
        </authorList>
    </citation>
    <scope>NUCLEOTIDE SEQUENCE [LARGE SCALE GENOMIC DNA]</scope>
    <source>
        <strain evidence="3">JCM 1407</strain>
    </source>
</reference>
<keyword evidence="1" id="KW-1133">Transmembrane helix</keyword>
<keyword evidence="3" id="KW-1185">Reference proteome</keyword>
<feature type="transmembrane region" description="Helical" evidence="1">
    <location>
        <begin position="84"/>
        <end position="104"/>
    </location>
</feature>
<feature type="transmembrane region" description="Helical" evidence="1">
    <location>
        <begin position="209"/>
        <end position="227"/>
    </location>
</feature>
<feature type="transmembrane region" description="Helical" evidence="1">
    <location>
        <begin position="176"/>
        <end position="197"/>
    </location>
</feature>
<evidence type="ECO:0000313" key="2">
    <source>
        <dbReference type="EMBL" id="GAA0740701.1"/>
    </source>
</evidence>
<gene>
    <name evidence="2" type="ORF">GCM10008906_21060</name>
</gene>
<name>A0ABP3UQT6_9CLOT</name>
<dbReference type="RefSeq" id="WP_343761481.1">
    <property type="nucleotide sequence ID" value="NZ_BAAACG010000009.1"/>
</dbReference>
<dbReference type="EMBL" id="BAAACG010000009">
    <property type="protein sequence ID" value="GAA0740701.1"/>
    <property type="molecule type" value="Genomic_DNA"/>
</dbReference>
<evidence type="ECO:0000256" key="1">
    <source>
        <dbReference type="SAM" id="Phobius"/>
    </source>
</evidence>
<proteinExistence type="predicted"/>
<feature type="transmembrane region" description="Helical" evidence="1">
    <location>
        <begin position="138"/>
        <end position="156"/>
    </location>
</feature>
<feature type="transmembrane region" description="Helical" evidence="1">
    <location>
        <begin position="12"/>
        <end position="29"/>
    </location>
</feature>
<dbReference type="Proteomes" id="UP001501510">
    <property type="component" value="Unassembled WGS sequence"/>
</dbReference>
<sequence length="483" mass="56741">MLIKYHIKQQSKLILGIIAAFLVLNVYTILSKDEITWSSTVIILTLLPTFFTAHSFSKELEEKTEFLIFTSKTPKYKLLIQKYISGWIISEILIFITYIMAFGVGLENSMIDLLAVVIYSTFLSLVGLFCSNIFKKTLIGYGVPLLLVVSGMLGLLKKYPNISLVINLQLESIVVWSNLIIITLFCILFIIINLWLVSKGENFRKKLTVIGIIVVFVTASASNYVYASNLKKQEFWKNDTIKTIKYGNSTLVYKQFKDEYANKLSRICDVTVNKINDLFEKNKYSTNKFYVWYNSENIRRKDLDGYDVSFRSLIEFNSGYSSEINWPEKVNDEILNHMINFKDKSIKKYWIQYIFTAYIQPELKDKIGENIWIHPYDYNNKWLIDEMKEINKKKKFNYWDNTIAAANILYEFDKYNHEKTFHMLKELSYSKVSLDNKNIEKVCKKYFPKEKVDKVFTLYYKAKKAHEGYSTNKRVRADEKQDN</sequence>
<evidence type="ECO:0000313" key="3">
    <source>
        <dbReference type="Proteomes" id="UP001501510"/>
    </source>
</evidence>
<evidence type="ECO:0008006" key="4">
    <source>
        <dbReference type="Google" id="ProtNLM"/>
    </source>
</evidence>